<reference evidence="1" key="1">
    <citation type="journal article" date="2015" name="Nature">
        <title>Complex archaea that bridge the gap between prokaryotes and eukaryotes.</title>
        <authorList>
            <person name="Spang A."/>
            <person name="Saw J.H."/>
            <person name="Jorgensen S.L."/>
            <person name="Zaremba-Niedzwiedzka K."/>
            <person name="Martijn J."/>
            <person name="Lind A.E."/>
            <person name="van Eijk R."/>
            <person name="Schleper C."/>
            <person name="Guy L."/>
            <person name="Ettema T.J."/>
        </authorList>
    </citation>
    <scope>NUCLEOTIDE SEQUENCE</scope>
</reference>
<sequence>MDKKKQHAAEYLLDHWLHQLKKEYGFNIVKHDIKFMGLYADEPSMLTTYSNEIIALRKLLAAVVDAGSVQYHKPNGALLFTTKGIVIDAIVKHVHNSSWYKDSASH</sequence>
<organism evidence="1">
    <name type="scientific">marine sediment metagenome</name>
    <dbReference type="NCBI Taxonomy" id="412755"/>
    <lineage>
        <taxon>unclassified sequences</taxon>
        <taxon>metagenomes</taxon>
        <taxon>ecological metagenomes</taxon>
    </lineage>
</organism>
<gene>
    <name evidence="1" type="ORF">LCGC14_2138110</name>
</gene>
<dbReference type="EMBL" id="LAZR01026976">
    <property type="protein sequence ID" value="KKL67121.1"/>
    <property type="molecule type" value="Genomic_DNA"/>
</dbReference>
<protein>
    <submittedName>
        <fullName evidence="1">Uncharacterized protein</fullName>
    </submittedName>
</protein>
<dbReference type="AlphaFoldDB" id="A0A0F9ELF4"/>
<proteinExistence type="predicted"/>
<comment type="caution">
    <text evidence="1">The sequence shown here is derived from an EMBL/GenBank/DDBJ whole genome shotgun (WGS) entry which is preliminary data.</text>
</comment>
<name>A0A0F9ELF4_9ZZZZ</name>
<accession>A0A0F9ELF4</accession>
<evidence type="ECO:0000313" key="1">
    <source>
        <dbReference type="EMBL" id="KKL67121.1"/>
    </source>
</evidence>